<gene>
    <name evidence="3" type="ORF">FHS83_000335</name>
</gene>
<protein>
    <submittedName>
        <fullName evidence="3">Toxin ParE1/3/4</fullName>
    </submittedName>
</protein>
<dbReference type="AlphaFoldDB" id="A0A846MVI4"/>
<reference evidence="3 4" key="1">
    <citation type="submission" date="2020-03" db="EMBL/GenBank/DDBJ databases">
        <title>Genomic Encyclopedia of Type Strains, Phase IV (KMG-IV): sequencing the most valuable type-strain genomes for metagenomic binning, comparative biology and taxonomic classification.</title>
        <authorList>
            <person name="Goeker M."/>
        </authorList>
    </citation>
    <scope>NUCLEOTIDE SEQUENCE [LARGE SCALE GENOMIC DNA]</scope>
    <source>
        <strain evidence="3 4">DSM 19867</strain>
    </source>
</reference>
<dbReference type="PANTHER" id="PTHR33755">
    <property type="entry name" value="TOXIN PARE1-RELATED"/>
    <property type="match status" value="1"/>
</dbReference>
<dbReference type="PANTHER" id="PTHR33755:SF8">
    <property type="entry name" value="TOXIN PARE2"/>
    <property type="match status" value="1"/>
</dbReference>
<dbReference type="Gene3D" id="3.30.2310.20">
    <property type="entry name" value="RelE-like"/>
    <property type="match status" value="1"/>
</dbReference>
<accession>A0A846MVI4</accession>
<organism evidence="3 4">
    <name type="scientific">Rhizomicrobium palustre</name>
    <dbReference type="NCBI Taxonomy" id="189966"/>
    <lineage>
        <taxon>Bacteria</taxon>
        <taxon>Pseudomonadati</taxon>
        <taxon>Pseudomonadota</taxon>
        <taxon>Alphaproteobacteria</taxon>
        <taxon>Micropepsales</taxon>
        <taxon>Micropepsaceae</taxon>
        <taxon>Rhizomicrobium</taxon>
    </lineage>
</organism>
<keyword evidence="4" id="KW-1185">Reference proteome</keyword>
<evidence type="ECO:0000313" key="4">
    <source>
        <dbReference type="Proteomes" id="UP000570514"/>
    </source>
</evidence>
<dbReference type="Pfam" id="PF05016">
    <property type="entry name" value="ParE_toxin"/>
    <property type="match status" value="1"/>
</dbReference>
<evidence type="ECO:0000256" key="2">
    <source>
        <dbReference type="ARBA" id="ARBA00022649"/>
    </source>
</evidence>
<dbReference type="RefSeq" id="WP_167080234.1">
    <property type="nucleotide sequence ID" value="NZ_BAAADC010000001.1"/>
</dbReference>
<keyword evidence="2" id="KW-1277">Toxin-antitoxin system</keyword>
<proteinExistence type="inferred from homology"/>
<comment type="similarity">
    <text evidence="1">Belongs to the RelE toxin family.</text>
</comment>
<evidence type="ECO:0000313" key="3">
    <source>
        <dbReference type="EMBL" id="NIK87017.1"/>
    </source>
</evidence>
<dbReference type="EMBL" id="JAASRM010000001">
    <property type="protein sequence ID" value="NIK87017.1"/>
    <property type="molecule type" value="Genomic_DNA"/>
</dbReference>
<dbReference type="Proteomes" id="UP000570514">
    <property type="component" value="Unassembled WGS sequence"/>
</dbReference>
<dbReference type="InterPro" id="IPR051803">
    <property type="entry name" value="TA_system_RelE-like_toxin"/>
</dbReference>
<evidence type="ECO:0000256" key="1">
    <source>
        <dbReference type="ARBA" id="ARBA00006226"/>
    </source>
</evidence>
<comment type="caution">
    <text evidence="3">The sequence shown here is derived from an EMBL/GenBank/DDBJ whole genome shotgun (WGS) entry which is preliminary data.</text>
</comment>
<sequence>MKPAILEPRARKDLLEAVRWIAKDNPKAAAELRKAVAAAAGRIGTHPGLGVERPDITEEPIRFLILTGYPYIIAYDPFHAPPLILRVLHGARDIPHLMGR</sequence>
<dbReference type="InterPro" id="IPR035093">
    <property type="entry name" value="RelE/ParE_toxin_dom_sf"/>
</dbReference>
<name>A0A846MVI4_9PROT</name>
<dbReference type="InterPro" id="IPR007712">
    <property type="entry name" value="RelE/ParE_toxin"/>
</dbReference>